<evidence type="ECO:0000313" key="2">
    <source>
        <dbReference type="Proteomes" id="UP000193006"/>
    </source>
</evidence>
<keyword evidence="2" id="KW-1185">Reference proteome</keyword>
<organism evidence="1 2">
    <name type="scientific">Halalkalibacter krulwichiae</name>
    <dbReference type="NCBI Taxonomy" id="199441"/>
    <lineage>
        <taxon>Bacteria</taxon>
        <taxon>Bacillati</taxon>
        <taxon>Bacillota</taxon>
        <taxon>Bacilli</taxon>
        <taxon>Bacillales</taxon>
        <taxon>Bacillaceae</taxon>
        <taxon>Halalkalibacter</taxon>
    </lineage>
</organism>
<dbReference type="RefSeq" id="WP_066149650.1">
    <property type="nucleotide sequence ID" value="NZ_CP020814.1"/>
</dbReference>
<name>A0A1X9MBG0_9BACI</name>
<dbReference type="STRING" id="199441.BkAM31D_13615"/>
<sequence>MSYKCNVCNLKITDDELYDWECGQCSGLDDWKSLDKVKTLTLSQGQKEQFLESLEVFANLIDKMERLKEEEREAIRGILNGE</sequence>
<accession>A0A1X9MBG0</accession>
<dbReference type="AlphaFoldDB" id="A0A1X9MBG0"/>
<dbReference type="EMBL" id="CP020814">
    <property type="protein sequence ID" value="ARK30789.1"/>
    <property type="molecule type" value="Genomic_DNA"/>
</dbReference>
<dbReference type="KEGG" id="bkw:BkAM31D_13615"/>
<gene>
    <name evidence="1" type="ORF">BkAM31D_13615</name>
</gene>
<proteinExistence type="predicted"/>
<reference evidence="1 2" key="1">
    <citation type="submission" date="2017-04" db="EMBL/GenBank/DDBJ databases">
        <title>Bacillus krulwichiae AM31D Genome sequencing and assembly.</title>
        <authorList>
            <person name="Krulwich T.A."/>
            <person name="Anastor L."/>
            <person name="Ehrlich R."/>
            <person name="Ehrlich G.D."/>
            <person name="Janto B."/>
        </authorList>
    </citation>
    <scope>NUCLEOTIDE SEQUENCE [LARGE SCALE GENOMIC DNA]</scope>
    <source>
        <strain evidence="1 2">AM31D</strain>
    </source>
</reference>
<evidence type="ECO:0000313" key="1">
    <source>
        <dbReference type="EMBL" id="ARK30789.1"/>
    </source>
</evidence>
<dbReference type="Proteomes" id="UP000193006">
    <property type="component" value="Chromosome"/>
</dbReference>
<protein>
    <submittedName>
        <fullName evidence="1">Uncharacterized protein</fullName>
    </submittedName>
</protein>